<dbReference type="InterPro" id="IPR004046">
    <property type="entry name" value="GST_C"/>
</dbReference>
<reference evidence="2" key="1">
    <citation type="submission" date="2022-01" db="EMBL/GenBank/DDBJ databases">
        <title>Genome Sequence Resource for Two Populations of Ditylenchus destructor, the Migratory Endoparasitic Phytonematode.</title>
        <authorList>
            <person name="Zhang H."/>
            <person name="Lin R."/>
            <person name="Xie B."/>
        </authorList>
    </citation>
    <scope>NUCLEOTIDE SEQUENCE</scope>
    <source>
        <strain evidence="2">BazhouSP</strain>
    </source>
</reference>
<organism evidence="2 3">
    <name type="scientific">Ditylenchus destructor</name>
    <dbReference type="NCBI Taxonomy" id="166010"/>
    <lineage>
        <taxon>Eukaryota</taxon>
        <taxon>Metazoa</taxon>
        <taxon>Ecdysozoa</taxon>
        <taxon>Nematoda</taxon>
        <taxon>Chromadorea</taxon>
        <taxon>Rhabditida</taxon>
        <taxon>Tylenchina</taxon>
        <taxon>Tylenchomorpha</taxon>
        <taxon>Sphaerularioidea</taxon>
        <taxon>Anguinidae</taxon>
        <taxon>Anguininae</taxon>
        <taxon>Ditylenchus</taxon>
    </lineage>
</organism>
<dbReference type="SUPFAM" id="SSF47616">
    <property type="entry name" value="GST C-terminal domain-like"/>
    <property type="match status" value="1"/>
</dbReference>
<feature type="domain" description="GST C-terminal" evidence="1">
    <location>
        <begin position="1"/>
        <end position="71"/>
    </location>
</feature>
<sequence length="82" mass="9462">MKQLNENGTGYFVGDQMTAADIYIFVLLNGVEESWAPGLLEKYVKLKAFAERIDDVAKIREWVEIRHQCPFAFISHKVDIDE</sequence>
<dbReference type="EMBL" id="JAKKPZ010000021">
    <property type="protein sequence ID" value="KAI1711673.1"/>
    <property type="molecule type" value="Genomic_DNA"/>
</dbReference>
<comment type="caution">
    <text evidence="2">The sequence shown here is derived from an EMBL/GenBank/DDBJ whole genome shotgun (WGS) entry which is preliminary data.</text>
</comment>
<dbReference type="Pfam" id="PF14497">
    <property type="entry name" value="GST_C_3"/>
    <property type="match status" value="1"/>
</dbReference>
<dbReference type="InterPro" id="IPR036282">
    <property type="entry name" value="Glutathione-S-Trfase_C_sf"/>
</dbReference>
<dbReference type="AlphaFoldDB" id="A0AAD4R5L7"/>
<gene>
    <name evidence="2" type="ORF">DdX_10135</name>
</gene>
<name>A0AAD4R5L7_9BILA</name>
<proteinExistence type="predicted"/>
<evidence type="ECO:0000259" key="1">
    <source>
        <dbReference type="PROSITE" id="PS50405"/>
    </source>
</evidence>
<dbReference type="InterPro" id="IPR010987">
    <property type="entry name" value="Glutathione-S-Trfase_C-like"/>
</dbReference>
<keyword evidence="3" id="KW-1185">Reference proteome</keyword>
<accession>A0AAD4R5L7</accession>
<dbReference type="CDD" id="cd03192">
    <property type="entry name" value="GST_C_Sigma_like"/>
    <property type="match status" value="1"/>
</dbReference>
<protein>
    <submittedName>
        <fullName evidence="2">Glutathione S-transferase 1-like</fullName>
    </submittedName>
</protein>
<dbReference type="Proteomes" id="UP001201812">
    <property type="component" value="Unassembled WGS sequence"/>
</dbReference>
<evidence type="ECO:0000313" key="3">
    <source>
        <dbReference type="Proteomes" id="UP001201812"/>
    </source>
</evidence>
<dbReference type="PROSITE" id="PS50405">
    <property type="entry name" value="GST_CTER"/>
    <property type="match status" value="1"/>
</dbReference>
<evidence type="ECO:0000313" key="2">
    <source>
        <dbReference type="EMBL" id="KAI1711673.1"/>
    </source>
</evidence>
<dbReference type="Gene3D" id="1.20.1050.10">
    <property type="match status" value="1"/>
</dbReference>